<dbReference type="SMART" id="SM00450">
    <property type="entry name" value="RHOD"/>
    <property type="match status" value="1"/>
</dbReference>
<evidence type="ECO:0000259" key="1">
    <source>
        <dbReference type="PROSITE" id="PS50206"/>
    </source>
</evidence>
<gene>
    <name evidence="2" type="ORF">DXZ20_34500</name>
</gene>
<dbReference type="Pfam" id="PF00581">
    <property type="entry name" value="Rhodanese"/>
    <property type="match status" value="1"/>
</dbReference>
<sequence length="124" mass="13297">MPTPSFLFSIPGPLKAQSTVFDLKDRLDWGEPALTIIDVRSRDAFNSSHITGAILMPMDELVVNASASLEYERDIYIYGSSDVQTAKAASKLREVGFHNVSELTGGLAAWKAARGAIEGALVAA</sequence>
<accession>A0A6M0RXP4</accession>
<dbReference type="Gene3D" id="3.40.250.10">
    <property type="entry name" value="Rhodanese-like domain"/>
    <property type="match status" value="1"/>
</dbReference>
<proteinExistence type="predicted"/>
<feature type="domain" description="Rhodanese" evidence="1">
    <location>
        <begin position="30"/>
        <end position="119"/>
    </location>
</feature>
<dbReference type="EMBL" id="QXHD01000004">
    <property type="protein sequence ID" value="NEZ60663.1"/>
    <property type="molecule type" value="Genomic_DNA"/>
</dbReference>
<dbReference type="PANTHER" id="PTHR43031:SF1">
    <property type="entry name" value="PYRIDINE NUCLEOTIDE-DISULPHIDE OXIDOREDUCTASE"/>
    <property type="match status" value="1"/>
</dbReference>
<name>A0A6M0RXP4_9CYAN</name>
<dbReference type="PANTHER" id="PTHR43031">
    <property type="entry name" value="FAD-DEPENDENT OXIDOREDUCTASE"/>
    <property type="match status" value="1"/>
</dbReference>
<dbReference type="InterPro" id="IPR036873">
    <property type="entry name" value="Rhodanese-like_dom_sf"/>
</dbReference>
<keyword evidence="3" id="KW-1185">Reference proteome</keyword>
<dbReference type="SUPFAM" id="SSF52821">
    <property type="entry name" value="Rhodanese/Cell cycle control phosphatase"/>
    <property type="match status" value="1"/>
</dbReference>
<dbReference type="CDD" id="cd00158">
    <property type="entry name" value="RHOD"/>
    <property type="match status" value="1"/>
</dbReference>
<dbReference type="PROSITE" id="PS50206">
    <property type="entry name" value="RHODANESE_3"/>
    <property type="match status" value="1"/>
</dbReference>
<dbReference type="InterPro" id="IPR001763">
    <property type="entry name" value="Rhodanese-like_dom"/>
</dbReference>
<dbReference type="InterPro" id="IPR050229">
    <property type="entry name" value="GlpE_sulfurtransferase"/>
</dbReference>
<comment type="caution">
    <text evidence="2">The sequence shown here is derived from an EMBL/GenBank/DDBJ whole genome shotgun (WGS) entry which is preliminary data.</text>
</comment>
<dbReference type="AlphaFoldDB" id="A0A6M0RXP4"/>
<organism evidence="2 3">
    <name type="scientific">Adonisia turfae CCMR0081</name>
    <dbReference type="NCBI Taxonomy" id="2292702"/>
    <lineage>
        <taxon>Bacteria</taxon>
        <taxon>Bacillati</taxon>
        <taxon>Cyanobacteriota</taxon>
        <taxon>Adonisia</taxon>
        <taxon>Adonisia turfae</taxon>
    </lineage>
</organism>
<protein>
    <submittedName>
        <fullName evidence="2">Rhodanese-like domain-containing protein</fullName>
    </submittedName>
</protein>
<reference evidence="2 3" key="1">
    <citation type="journal article" date="2020" name="Microb. Ecol.">
        <title>Ecogenomics of the Marine Benthic Filamentous Cyanobacterium Adonisia.</title>
        <authorList>
            <person name="Walter J.M."/>
            <person name="Coutinho F.H."/>
            <person name="Leomil L."/>
            <person name="Hargreaves P.I."/>
            <person name="Campeao M.E."/>
            <person name="Vieira V.V."/>
            <person name="Silva B.S."/>
            <person name="Fistarol G.O."/>
            <person name="Salomon P.S."/>
            <person name="Sawabe T."/>
            <person name="Mino S."/>
            <person name="Hosokawa M."/>
            <person name="Miyashita H."/>
            <person name="Maruyama F."/>
            <person name="van Verk M.C."/>
            <person name="Dutilh B.E."/>
            <person name="Thompson C.C."/>
            <person name="Thompson F.L."/>
        </authorList>
    </citation>
    <scope>NUCLEOTIDE SEQUENCE [LARGE SCALE GENOMIC DNA]</scope>
    <source>
        <strain evidence="2 3">CCMR0081</strain>
    </source>
</reference>
<evidence type="ECO:0000313" key="3">
    <source>
        <dbReference type="Proteomes" id="UP000481033"/>
    </source>
</evidence>
<evidence type="ECO:0000313" key="2">
    <source>
        <dbReference type="EMBL" id="NEZ60663.1"/>
    </source>
</evidence>
<dbReference type="RefSeq" id="WP_163703054.1">
    <property type="nucleotide sequence ID" value="NZ_QXHD01000004.1"/>
</dbReference>
<dbReference type="Proteomes" id="UP000481033">
    <property type="component" value="Unassembled WGS sequence"/>
</dbReference>